<feature type="region of interest" description="Disordered" evidence="1">
    <location>
        <begin position="33"/>
        <end position="84"/>
    </location>
</feature>
<organism evidence="2 3">
    <name type="scientific">Petrolisthes manimaculis</name>
    <dbReference type="NCBI Taxonomy" id="1843537"/>
    <lineage>
        <taxon>Eukaryota</taxon>
        <taxon>Metazoa</taxon>
        <taxon>Ecdysozoa</taxon>
        <taxon>Arthropoda</taxon>
        <taxon>Crustacea</taxon>
        <taxon>Multicrustacea</taxon>
        <taxon>Malacostraca</taxon>
        <taxon>Eumalacostraca</taxon>
        <taxon>Eucarida</taxon>
        <taxon>Decapoda</taxon>
        <taxon>Pleocyemata</taxon>
        <taxon>Anomura</taxon>
        <taxon>Galatheoidea</taxon>
        <taxon>Porcellanidae</taxon>
        <taxon>Petrolisthes</taxon>
    </lineage>
</organism>
<evidence type="ECO:0000313" key="3">
    <source>
        <dbReference type="Proteomes" id="UP001292094"/>
    </source>
</evidence>
<evidence type="ECO:0000256" key="1">
    <source>
        <dbReference type="SAM" id="MobiDB-lite"/>
    </source>
</evidence>
<evidence type="ECO:0000313" key="2">
    <source>
        <dbReference type="EMBL" id="KAK4327438.1"/>
    </source>
</evidence>
<reference evidence="2" key="1">
    <citation type="submission" date="2023-11" db="EMBL/GenBank/DDBJ databases">
        <title>Genome assemblies of two species of porcelain crab, Petrolisthes cinctipes and Petrolisthes manimaculis (Anomura: Porcellanidae).</title>
        <authorList>
            <person name="Angst P."/>
        </authorList>
    </citation>
    <scope>NUCLEOTIDE SEQUENCE</scope>
    <source>
        <strain evidence="2">PB745_02</strain>
        <tissue evidence="2">Gill</tissue>
    </source>
</reference>
<comment type="caution">
    <text evidence="2">The sequence shown here is derived from an EMBL/GenBank/DDBJ whole genome shotgun (WGS) entry which is preliminary data.</text>
</comment>
<name>A0AAE1UJP2_9EUCA</name>
<feature type="compositionally biased region" description="Polar residues" evidence="1">
    <location>
        <begin position="33"/>
        <end position="44"/>
    </location>
</feature>
<protein>
    <submittedName>
        <fullName evidence="2">Uncharacterized protein</fullName>
    </submittedName>
</protein>
<dbReference type="Proteomes" id="UP001292094">
    <property type="component" value="Unassembled WGS sequence"/>
</dbReference>
<accession>A0AAE1UJP2</accession>
<proteinExistence type="predicted"/>
<keyword evidence="3" id="KW-1185">Reference proteome</keyword>
<gene>
    <name evidence="2" type="ORF">Pmani_002102</name>
</gene>
<dbReference type="EMBL" id="JAWZYT010000149">
    <property type="protein sequence ID" value="KAK4327438.1"/>
    <property type="molecule type" value="Genomic_DNA"/>
</dbReference>
<sequence>MLEEEDWWKEQVCDGVAPTNTESRTVAVLSSNSCESLRGQQDDTQVGEASEIEPSDKLPPHSQVDTVSRLPRPRGIKASCPGDVGLTDTLAKEEATPAVDAITHTHAGRTTLFLSCTTLHLLRVLRRISSPRLPLQVLTPRVKEYK</sequence>
<dbReference type="AlphaFoldDB" id="A0AAE1UJP2"/>